<dbReference type="EMBL" id="CM023489">
    <property type="protein sequence ID" value="KAH6921544.1"/>
    <property type="molecule type" value="Genomic_DNA"/>
</dbReference>
<comment type="caution">
    <text evidence="1">The sequence shown here is derived from an EMBL/GenBank/DDBJ whole genome shotgun (WGS) entry which is preliminary data.</text>
</comment>
<sequence>MSSGVTGLYTDALLAHYSYPSSTSTFGKTSVAGQGSAEQDVPDQEHHPEAPPQDRRGPDGQRLPREGYRNAGSDTGEASRGSPVAVHVPEFCEPAPPSISEMSTKQFSPPPLPFEFARWGYLPAIAFAIILTACLLLGLAYAIRSEDNMAAPEGAPLVNISALDSEDDCPCRRGSSTRRGHSTNNTVTLTTRKSKRHRHHVVSKRKSSTRHPPHPKAAPHSTPSDSVGRLVPANPALYGKGEPFPASRVPEGTTRPHKETTADDTSGAGRGKAIPGSGRQTHVDDVSVAEVTPSMTHSPEEIEAGDSQGKTKQIYRLAFTTASWSVDVHFMSSSSRYSSERYSYYGDSSGTETSDLSTSDGRLFVIVTREKDTIGFDLTCYSFALAFLVVTVVAMVLFAAHNRTRILNEANVVADSDDRDGVKGEAALREASRRKRKERGSTTQSSGVKRQSVTVVAVAGRRARDVAVPVSKTITAPRTFALTPPRKSARNPADYEREDELGWKATRPKLPTSTNLEASLGAASASSNRVTNSSSLDDTAAHTEPFADNASDFPP</sequence>
<protein>
    <submittedName>
        <fullName evidence="1">Uncharacterized protein</fullName>
    </submittedName>
</protein>
<organism evidence="1 2">
    <name type="scientific">Hyalomma asiaticum</name>
    <name type="common">Tick</name>
    <dbReference type="NCBI Taxonomy" id="266040"/>
    <lineage>
        <taxon>Eukaryota</taxon>
        <taxon>Metazoa</taxon>
        <taxon>Ecdysozoa</taxon>
        <taxon>Arthropoda</taxon>
        <taxon>Chelicerata</taxon>
        <taxon>Arachnida</taxon>
        <taxon>Acari</taxon>
        <taxon>Parasitiformes</taxon>
        <taxon>Ixodida</taxon>
        <taxon>Ixodoidea</taxon>
        <taxon>Ixodidae</taxon>
        <taxon>Hyalomminae</taxon>
        <taxon>Hyalomma</taxon>
    </lineage>
</organism>
<accession>A0ACB7RJK3</accession>
<keyword evidence="2" id="KW-1185">Reference proteome</keyword>
<evidence type="ECO:0000313" key="1">
    <source>
        <dbReference type="EMBL" id="KAH6921544.1"/>
    </source>
</evidence>
<name>A0ACB7RJK3_HYAAI</name>
<reference evidence="1" key="1">
    <citation type="submission" date="2020-05" db="EMBL/GenBank/DDBJ databases">
        <title>Large-scale comparative analyses of tick genomes elucidate their genetic diversity and vector capacities.</title>
        <authorList>
            <person name="Jia N."/>
            <person name="Wang J."/>
            <person name="Shi W."/>
            <person name="Du L."/>
            <person name="Sun Y."/>
            <person name="Zhan W."/>
            <person name="Jiang J."/>
            <person name="Wang Q."/>
            <person name="Zhang B."/>
            <person name="Ji P."/>
            <person name="Sakyi L.B."/>
            <person name="Cui X."/>
            <person name="Yuan T."/>
            <person name="Jiang B."/>
            <person name="Yang W."/>
            <person name="Lam T.T.-Y."/>
            <person name="Chang Q."/>
            <person name="Ding S."/>
            <person name="Wang X."/>
            <person name="Zhu J."/>
            <person name="Ruan X."/>
            <person name="Zhao L."/>
            <person name="Wei J."/>
            <person name="Que T."/>
            <person name="Du C."/>
            <person name="Cheng J."/>
            <person name="Dai P."/>
            <person name="Han X."/>
            <person name="Huang E."/>
            <person name="Gao Y."/>
            <person name="Liu J."/>
            <person name="Shao H."/>
            <person name="Ye R."/>
            <person name="Li L."/>
            <person name="Wei W."/>
            <person name="Wang X."/>
            <person name="Wang C."/>
            <person name="Yang T."/>
            <person name="Huo Q."/>
            <person name="Li W."/>
            <person name="Guo W."/>
            <person name="Chen H."/>
            <person name="Zhou L."/>
            <person name="Ni X."/>
            <person name="Tian J."/>
            <person name="Zhou Y."/>
            <person name="Sheng Y."/>
            <person name="Liu T."/>
            <person name="Pan Y."/>
            <person name="Xia L."/>
            <person name="Li J."/>
            <person name="Zhao F."/>
            <person name="Cao W."/>
        </authorList>
    </citation>
    <scope>NUCLEOTIDE SEQUENCE</scope>
    <source>
        <strain evidence="1">Hyas-2018</strain>
    </source>
</reference>
<proteinExistence type="predicted"/>
<gene>
    <name evidence="1" type="ORF">HPB50_002183</name>
</gene>
<evidence type="ECO:0000313" key="2">
    <source>
        <dbReference type="Proteomes" id="UP000821845"/>
    </source>
</evidence>
<dbReference type="Proteomes" id="UP000821845">
    <property type="component" value="Chromosome 9"/>
</dbReference>